<organism evidence="1 2">
    <name type="scientific">Eretmocerus hayati</name>
    <dbReference type="NCBI Taxonomy" id="131215"/>
    <lineage>
        <taxon>Eukaryota</taxon>
        <taxon>Metazoa</taxon>
        <taxon>Ecdysozoa</taxon>
        <taxon>Arthropoda</taxon>
        <taxon>Hexapoda</taxon>
        <taxon>Insecta</taxon>
        <taxon>Pterygota</taxon>
        <taxon>Neoptera</taxon>
        <taxon>Endopterygota</taxon>
        <taxon>Hymenoptera</taxon>
        <taxon>Apocrita</taxon>
        <taxon>Proctotrupomorpha</taxon>
        <taxon>Chalcidoidea</taxon>
        <taxon>Aphelinidae</taxon>
        <taxon>Aphelininae</taxon>
        <taxon>Eretmocerus</taxon>
    </lineage>
</organism>
<name>A0ACC2NTY1_9HYME</name>
<dbReference type="EMBL" id="CM056743">
    <property type="protein sequence ID" value="KAJ8673692.1"/>
    <property type="molecule type" value="Genomic_DNA"/>
</dbReference>
<dbReference type="Proteomes" id="UP001239111">
    <property type="component" value="Chromosome 3"/>
</dbReference>
<comment type="caution">
    <text evidence="1">The sequence shown here is derived from an EMBL/GenBank/DDBJ whole genome shotgun (WGS) entry which is preliminary data.</text>
</comment>
<protein>
    <submittedName>
        <fullName evidence="1">Uncharacterized protein</fullName>
    </submittedName>
</protein>
<proteinExistence type="predicted"/>
<gene>
    <name evidence="1" type="ORF">QAD02_004954</name>
</gene>
<reference evidence="1" key="1">
    <citation type="submission" date="2023-04" db="EMBL/GenBank/DDBJ databases">
        <title>A chromosome-level genome assembly of the parasitoid wasp Eretmocerus hayati.</title>
        <authorList>
            <person name="Zhong Y."/>
            <person name="Liu S."/>
            <person name="Liu Y."/>
        </authorList>
    </citation>
    <scope>NUCLEOTIDE SEQUENCE</scope>
    <source>
        <strain evidence="1">ZJU_SS_LIU_2023</strain>
    </source>
</reference>
<evidence type="ECO:0000313" key="1">
    <source>
        <dbReference type="EMBL" id="KAJ8673692.1"/>
    </source>
</evidence>
<evidence type="ECO:0000313" key="2">
    <source>
        <dbReference type="Proteomes" id="UP001239111"/>
    </source>
</evidence>
<sequence>MRFNILIDRVSAVEAVLRDTLCVIQQIKDQLDHLASRSDSQSDLSLSLGDFRSPVDLALQSIGNQLREIEGVQNRAVLGIGKQRELNSPVIKLHSNSLKTPSSSFLIDTGSELNLVKESSLSYDAEVNRNIVYGLSGINEGLVETKGQTMIVFNNDRTCKMNVVPDNFSITYDGILGVDFLRDNGAVVSFRDRSISIGDKIDEAIPFMTHQSIHLPARTKQLCKIRVANIEKRSGYIPKIDAGLNILAGECLVTNRDGYASIFIINSNNKDIDIIIPPLVLEEYVENTIPVRSIRKMDKTEIDQGREKRILAVIAALDLSDLNEEEQSAQNNNKRASYANESSEGCETRTDMQSQTCAVENCYPESDMNSEACSIASDMGKSIIEPATQYKTCAVNVNMAKPVSESETQHKTCAVNVHSATPVSESRTRPRTCAVGGCSPRSVINSAPQSETCAVASKTSSGLQLETCAVKSNKEMSNRVMENCVMRNEREISEKLSKVCGIGTNERISFDNNGETIKRKRDSDHEGAPQYKSRRLSIENSDESDSSELELPISVLRSHKSNPQPFHYKCLLNKVANNSMIEHTNCTSTNGQDKNENQQLGDGNQQQQHSGEFQKGESLLRRALGMTSIPTEQLKSLPTLVGVEKIKTEEQDIVDGSDETGVPGCSFWPRRDVNQNLPNEYSATPKAVWPNEHPKIPTTANQQKDFMNIFMGRKGHAFRRTEEWRELIVKCKHAQGVYYENKETRMWRCIYHRPGKSDGWEMVIEHQVGLAEIYEHPEPCAFNDGKGKICNETPLELTDARQCVFCCLTLSSNMEIIAGGVPVISEVVKKET</sequence>
<accession>A0ACC2NTY1</accession>
<keyword evidence="2" id="KW-1185">Reference proteome</keyword>